<dbReference type="STRING" id="1148.gene:10500281"/>
<dbReference type="InParanoid" id="Q55994"/>
<dbReference type="FunFam" id="3.40.190.10:FF:000035">
    <property type="entry name" value="Molybdate ABC transporter substrate-binding protein"/>
    <property type="match status" value="1"/>
</dbReference>
<dbReference type="Proteomes" id="UP000001425">
    <property type="component" value="Chromosome"/>
</dbReference>
<dbReference type="EMBL" id="BA000022">
    <property type="protein sequence ID" value="BAA10777.1"/>
    <property type="molecule type" value="Genomic_DNA"/>
</dbReference>
<feature type="binding site" evidence="5">
    <location>
        <position position="78"/>
    </location>
    <ligand>
        <name>molybdate</name>
        <dbReference type="ChEBI" id="CHEBI:36264"/>
    </ligand>
</feature>
<dbReference type="GO" id="GO:0030973">
    <property type="term" value="F:molybdate ion binding"/>
    <property type="evidence" value="ECO:0000318"/>
    <property type="project" value="GO_Central"/>
</dbReference>
<protein>
    <submittedName>
        <fullName evidence="6">Molybdate-binding periplasmic protein</fullName>
    </submittedName>
</protein>
<keyword evidence="2 5" id="KW-0500">Molybdenum</keyword>
<dbReference type="NCBIfam" id="TIGR01256">
    <property type="entry name" value="modA"/>
    <property type="match status" value="1"/>
</dbReference>
<dbReference type="Gene3D" id="3.40.190.10">
    <property type="entry name" value="Periplasmic binding protein-like II"/>
    <property type="match status" value="2"/>
</dbReference>
<reference evidence="6 7" key="1">
    <citation type="journal article" date="1995" name="DNA Res.">
        <title>Sequence analysis of the genome of the unicellular cyanobacterium Synechocystis sp. strain PCC6803. I. Sequence features in the 1 Mb region from map positions 64% to 92% of the genome.</title>
        <authorList>
            <person name="Kaneko T."/>
            <person name="Tanaka A."/>
            <person name="Sato S."/>
            <person name="Kotani H."/>
            <person name="Sazuka T."/>
            <person name="Miyajima N."/>
            <person name="Sugiura M."/>
            <person name="Tabata S."/>
        </authorList>
    </citation>
    <scope>NUCLEOTIDE SEQUENCE [LARGE SCALE GENOMIC DNA]</scope>
    <source>
        <strain evidence="7">ATCC 27184 / PCC 6803 / Kazusa</strain>
    </source>
</reference>
<dbReference type="GO" id="GO:0015689">
    <property type="term" value="P:molybdate ion transport"/>
    <property type="evidence" value="ECO:0000318"/>
    <property type="project" value="GO_Central"/>
</dbReference>
<dbReference type="PANTHER" id="PTHR30632">
    <property type="entry name" value="MOLYBDATE-BINDING PERIPLASMIC PROTEIN"/>
    <property type="match status" value="1"/>
</dbReference>
<dbReference type="Pfam" id="PF13531">
    <property type="entry name" value="SBP_bac_11"/>
    <property type="match status" value="1"/>
</dbReference>
<feature type="binding site" evidence="5">
    <location>
        <position position="160"/>
    </location>
    <ligand>
        <name>molybdate</name>
        <dbReference type="ChEBI" id="CHEBI:36264"/>
    </ligand>
</feature>
<evidence type="ECO:0000256" key="4">
    <source>
        <dbReference type="ARBA" id="ARBA00022729"/>
    </source>
</evidence>
<dbReference type="GO" id="GO:1901359">
    <property type="term" value="F:tungstate binding"/>
    <property type="evidence" value="ECO:0007669"/>
    <property type="project" value="UniProtKB-ARBA"/>
</dbReference>
<accession>Q55994</accession>
<dbReference type="FunCoup" id="Q55994">
    <property type="interactions" value="190"/>
</dbReference>
<dbReference type="InterPro" id="IPR041879">
    <property type="entry name" value="YvgL-like_PBP2"/>
</dbReference>
<keyword evidence="3 5" id="KW-0479">Metal-binding</keyword>
<reference evidence="6 7" key="2">
    <citation type="journal article" date="1996" name="DNA Res.">
        <title>Sequence analysis of the genome of the unicellular cyanobacterium Synechocystis sp. strain PCC6803. II. Sequence determination of the entire genome and assignment of potential protein-coding regions.</title>
        <authorList>
            <person name="Kaneko T."/>
            <person name="Sato S."/>
            <person name="Kotani H."/>
            <person name="Tanaka A."/>
            <person name="Asamizu E."/>
            <person name="Nakamura Y."/>
            <person name="Miyajima N."/>
            <person name="Hirosawa M."/>
            <person name="Sugiura M."/>
            <person name="Sasamoto S."/>
            <person name="Kimura T."/>
            <person name="Hosouchi T."/>
            <person name="Matsuno A."/>
            <person name="Muraki A."/>
            <person name="Nakazaki N."/>
            <person name="Naruo K."/>
            <person name="Okumura S."/>
            <person name="Shimpo S."/>
            <person name="Takeuchi C."/>
            <person name="Wada T."/>
            <person name="Watanabe A."/>
            <person name="Yamada M."/>
            <person name="Yasuda M."/>
            <person name="Tabata S."/>
        </authorList>
    </citation>
    <scope>NUCLEOTIDE SEQUENCE [LARGE SCALE GENOMIC DNA]</scope>
    <source>
        <strain evidence="7">ATCC 27184 / PCC 6803 / Kazusa</strain>
    </source>
</reference>
<dbReference type="PhylomeDB" id="Q55994"/>
<dbReference type="IntAct" id="Q55994">
    <property type="interactions" value="1"/>
</dbReference>
<dbReference type="GO" id="GO:0046872">
    <property type="term" value="F:metal ion binding"/>
    <property type="evidence" value="ECO:0007669"/>
    <property type="project" value="UniProtKB-KW"/>
</dbReference>
<feature type="binding site" evidence="5">
    <location>
        <position position="187"/>
    </location>
    <ligand>
        <name>molybdate</name>
        <dbReference type="ChEBI" id="CHEBI:36264"/>
    </ligand>
</feature>
<evidence type="ECO:0000256" key="3">
    <source>
        <dbReference type="ARBA" id="ARBA00022723"/>
    </source>
</evidence>
<evidence type="ECO:0000313" key="7">
    <source>
        <dbReference type="Proteomes" id="UP000001425"/>
    </source>
</evidence>
<dbReference type="CDD" id="cd13537">
    <property type="entry name" value="PBP2_YvgL_like"/>
    <property type="match status" value="1"/>
</dbReference>
<evidence type="ECO:0000313" key="6">
    <source>
        <dbReference type="EMBL" id="BAA10777.1"/>
    </source>
</evidence>
<dbReference type="PIR" id="S77085">
    <property type="entry name" value="S77085"/>
</dbReference>
<dbReference type="InterPro" id="IPR005950">
    <property type="entry name" value="ModA"/>
</dbReference>
<evidence type="ECO:0000256" key="5">
    <source>
        <dbReference type="PIRSR" id="PIRSR004846-1"/>
    </source>
</evidence>
<gene>
    <name evidence="6" type="primary">modA</name>
</gene>
<dbReference type="EnsemblBacteria" id="BAA10777">
    <property type="protein sequence ID" value="BAA10777"/>
    <property type="gene ID" value="BAA10777"/>
</dbReference>
<proteinExistence type="inferred from homology"/>
<feature type="binding site" evidence="5">
    <location>
        <position position="205"/>
    </location>
    <ligand>
        <name>molybdate</name>
        <dbReference type="ChEBI" id="CHEBI:36264"/>
    </ligand>
</feature>
<keyword evidence="7" id="KW-1185">Reference proteome</keyword>
<dbReference type="eggNOG" id="COG0725">
    <property type="taxonomic scope" value="Bacteria"/>
</dbReference>
<dbReference type="PIRSF" id="PIRSF004846">
    <property type="entry name" value="ModA"/>
    <property type="match status" value="1"/>
</dbReference>
<dbReference type="SUPFAM" id="SSF53850">
    <property type="entry name" value="Periplasmic binding protein-like II"/>
    <property type="match status" value="1"/>
</dbReference>
<evidence type="ECO:0000256" key="2">
    <source>
        <dbReference type="ARBA" id="ARBA00022505"/>
    </source>
</evidence>
<keyword evidence="4" id="KW-0732">Signal</keyword>
<dbReference type="AlphaFoldDB" id="Q55994"/>
<dbReference type="PaxDb" id="1148-1006621"/>
<feature type="binding site" evidence="5">
    <location>
        <position position="50"/>
    </location>
    <ligand>
        <name>molybdate</name>
        <dbReference type="ChEBI" id="CHEBI:36264"/>
    </ligand>
</feature>
<comment type="similarity">
    <text evidence="1">Belongs to the bacterial solute-binding protein ModA family.</text>
</comment>
<organism evidence="6 7">
    <name type="scientific">Synechocystis sp. (strain ATCC 27184 / PCC 6803 / Kazusa)</name>
    <dbReference type="NCBI Taxonomy" id="1111708"/>
    <lineage>
        <taxon>Bacteria</taxon>
        <taxon>Bacillati</taxon>
        <taxon>Cyanobacteriota</taxon>
        <taxon>Cyanophyceae</taxon>
        <taxon>Synechococcales</taxon>
        <taxon>Merismopediaceae</taxon>
        <taxon>Synechocystis</taxon>
    </lineage>
</organism>
<evidence type="ECO:0000256" key="1">
    <source>
        <dbReference type="ARBA" id="ARBA00009175"/>
    </source>
</evidence>
<dbReference type="InterPro" id="IPR050682">
    <property type="entry name" value="ModA/WtpA"/>
</dbReference>
<dbReference type="KEGG" id="syn:sll0738"/>
<sequence length="270" mass="29156">MKLAWFWLLILVGLLTACGVSSFNQLFPSSETFVVPTKESITLTVSAAASLQDALETLDPRFESTHPNIEVNYNFAASGTLQQQIEQGARVDLFISAASKQMDGLQAKSLIINDTRRNLLSNSLVLVVPQDSALQISKFQQLTDPAVKRISLGEPRSVPAGQYAEEVFENLDILAQLQSKFVYGNSVRNVLGSVESANADAGIVYATDTQISDQVKTVVKAPANLHAPIVYPIAVIAASPQSEAARTYGQFLASEEAQKVFSQYGFGPGE</sequence>
<dbReference type="PROSITE" id="PS51257">
    <property type="entry name" value="PROKAR_LIPOPROTEIN"/>
    <property type="match status" value="1"/>
</dbReference>
<dbReference type="PANTHER" id="PTHR30632:SF0">
    <property type="entry name" value="SULFATE-BINDING PROTEIN"/>
    <property type="match status" value="1"/>
</dbReference>
<name>Q55994_SYNY3</name>